<dbReference type="Pfam" id="PF07024">
    <property type="entry name" value="ImpE"/>
    <property type="match status" value="1"/>
</dbReference>
<dbReference type="Gene3D" id="1.25.40.10">
    <property type="entry name" value="Tetratricopeptide repeat domain"/>
    <property type="match status" value="1"/>
</dbReference>
<gene>
    <name evidence="1" type="ORF">A0U92_00535</name>
</gene>
<dbReference type="InterPro" id="IPR011990">
    <property type="entry name" value="TPR-like_helical_dom_sf"/>
</dbReference>
<dbReference type="AlphaFoldDB" id="A0A1U9KCF1"/>
<sequence length="272" mass="29898">MTADSAAAVSEAFRKGEPERAAELAAAAVRAAPTDSRVRFTFFEMLLFSAQLERADRVLDTLQAMDTQAAVYVAECRQLLRAEIIRQQYWSSCREPEFVGEASKSQLLCLRAHAELRSGDETLAAKTAGEAEGFRDTVSGKAGAEVFADFRDADDLCDGSLEILTTTGRYFQIPFSRIERAEFHEAKCYRDLYWRRCELSVQGGPDGVVYVPVLYGCTAELTVDSPERGKLLTGQLTEWTEGPLVRGIGQKLFLAGEEGLPVLDVGTLMFGA</sequence>
<evidence type="ECO:0008006" key="3">
    <source>
        <dbReference type="Google" id="ProtNLM"/>
    </source>
</evidence>
<reference evidence="1 2" key="1">
    <citation type="submission" date="2016-03" db="EMBL/GenBank/DDBJ databases">
        <title>Acetic acid bacteria sequencing.</title>
        <authorList>
            <person name="Brandt J."/>
            <person name="Jakob F."/>
            <person name="Vogel R.F."/>
        </authorList>
    </citation>
    <scope>NUCLEOTIDE SEQUENCE [LARGE SCALE GENOMIC DNA]</scope>
    <source>
        <strain evidence="1 2">TMW2.1153</strain>
    </source>
</reference>
<dbReference type="InterPro" id="IPR009211">
    <property type="entry name" value="TagJ"/>
</dbReference>
<evidence type="ECO:0000313" key="1">
    <source>
        <dbReference type="EMBL" id="AQS83491.1"/>
    </source>
</evidence>
<dbReference type="RefSeq" id="WP_077811526.1">
    <property type="nucleotide sequence ID" value="NZ_CP014692.1"/>
</dbReference>
<evidence type="ECO:0000313" key="2">
    <source>
        <dbReference type="Proteomes" id="UP000188937"/>
    </source>
</evidence>
<dbReference type="STRING" id="435.A0U92_00535"/>
<protein>
    <recommendedName>
        <fullName evidence="3">SciE type virulence protein</fullName>
    </recommendedName>
</protein>
<dbReference type="Proteomes" id="UP000188937">
    <property type="component" value="Chromosome"/>
</dbReference>
<accession>A0A1U9KCF1</accession>
<proteinExistence type="predicted"/>
<dbReference type="OrthoDB" id="5416084at2"/>
<organism evidence="1 2">
    <name type="scientific">Acetobacter aceti</name>
    <dbReference type="NCBI Taxonomy" id="435"/>
    <lineage>
        <taxon>Bacteria</taxon>
        <taxon>Pseudomonadati</taxon>
        <taxon>Pseudomonadota</taxon>
        <taxon>Alphaproteobacteria</taxon>
        <taxon>Acetobacterales</taxon>
        <taxon>Acetobacteraceae</taxon>
        <taxon>Acetobacter</taxon>
        <taxon>Acetobacter subgen. Acetobacter</taxon>
    </lineage>
</organism>
<name>A0A1U9KCF1_ACEAC</name>
<keyword evidence="2" id="KW-1185">Reference proteome</keyword>
<dbReference type="SUPFAM" id="SSF144059">
    <property type="entry name" value="ImpE-like"/>
    <property type="match status" value="1"/>
</dbReference>
<dbReference type="KEGG" id="aace:A0U92_00535"/>
<dbReference type="EMBL" id="CP014692">
    <property type="protein sequence ID" value="AQS83491.1"/>
    <property type="molecule type" value="Genomic_DNA"/>
</dbReference>